<proteinExistence type="predicted"/>
<accession>A0A7X2P9L3</accession>
<dbReference type="SUPFAM" id="SSF47240">
    <property type="entry name" value="Ferritin-like"/>
    <property type="match status" value="1"/>
</dbReference>
<dbReference type="Gene3D" id="1.20.1260.10">
    <property type="match status" value="1"/>
</dbReference>
<dbReference type="InterPro" id="IPR012347">
    <property type="entry name" value="Ferritin-like"/>
</dbReference>
<sequence>MIWRYVIMTLDEKIKMLNDYAIAWYSSSQADYIHEATFRAQGFGKFADRCKEEGDEELEEARNCTKRVIELGGQPVIGYTEQPIFSEIKDLLKDWDDGFKEYKGVEELEKIAASLTDDSITRKLVESFVECEAEHRTWVAQHMGIIERIGYENYLIEQLG</sequence>
<protein>
    <recommendedName>
        <fullName evidence="1">Ferritin-like diiron domain-containing protein</fullName>
    </recommendedName>
</protein>
<dbReference type="InterPro" id="IPR009040">
    <property type="entry name" value="Ferritin-like_diiron"/>
</dbReference>
<gene>
    <name evidence="2" type="ORF">FYJ60_10555</name>
</gene>
<comment type="caution">
    <text evidence="2">The sequence shown here is derived from an EMBL/GenBank/DDBJ whole genome shotgun (WGS) entry which is preliminary data.</text>
</comment>
<name>A0A7X2P9L3_9FIRM</name>
<dbReference type="InterPro" id="IPR009078">
    <property type="entry name" value="Ferritin-like_SF"/>
</dbReference>
<dbReference type="Pfam" id="PF00210">
    <property type="entry name" value="Ferritin"/>
    <property type="match status" value="1"/>
</dbReference>
<organism evidence="2 3">
    <name type="scientific">Bilifractor porci</name>
    <dbReference type="NCBI Taxonomy" id="2606636"/>
    <lineage>
        <taxon>Bacteria</taxon>
        <taxon>Bacillati</taxon>
        <taxon>Bacillota</taxon>
        <taxon>Clostridia</taxon>
        <taxon>Lachnospirales</taxon>
        <taxon>Lachnospiraceae</taxon>
        <taxon>Bilifractor</taxon>
    </lineage>
</organism>
<reference evidence="2 3" key="1">
    <citation type="submission" date="2019-08" db="EMBL/GenBank/DDBJ databases">
        <title>In-depth cultivation of the pig gut microbiome towards novel bacterial diversity and tailored functional studies.</title>
        <authorList>
            <person name="Wylensek D."/>
            <person name="Hitch T.C.A."/>
            <person name="Clavel T."/>
        </authorList>
    </citation>
    <scope>NUCLEOTIDE SEQUENCE [LARGE SCALE GENOMIC DNA]</scope>
    <source>
        <strain evidence="2 3">Oil+RF-744-WCA-WT-13</strain>
    </source>
</reference>
<dbReference type="EMBL" id="VUMV01000008">
    <property type="protein sequence ID" value="MST82755.1"/>
    <property type="molecule type" value="Genomic_DNA"/>
</dbReference>
<dbReference type="AlphaFoldDB" id="A0A7X2P9L3"/>
<dbReference type="GO" id="GO:0008199">
    <property type="term" value="F:ferric iron binding"/>
    <property type="evidence" value="ECO:0007669"/>
    <property type="project" value="InterPro"/>
</dbReference>
<evidence type="ECO:0000313" key="2">
    <source>
        <dbReference type="EMBL" id="MST82755.1"/>
    </source>
</evidence>
<evidence type="ECO:0000313" key="3">
    <source>
        <dbReference type="Proteomes" id="UP000466864"/>
    </source>
</evidence>
<dbReference type="Proteomes" id="UP000466864">
    <property type="component" value="Unassembled WGS sequence"/>
</dbReference>
<keyword evidence="3" id="KW-1185">Reference proteome</keyword>
<feature type="domain" description="Ferritin-like diiron" evidence="1">
    <location>
        <begin position="7"/>
        <end position="150"/>
    </location>
</feature>
<evidence type="ECO:0000259" key="1">
    <source>
        <dbReference type="PROSITE" id="PS50905"/>
    </source>
</evidence>
<dbReference type="PROSITE" id="PS50905">
    <property type="entry name" value="FERRITIN_LIKE"/>
    <property type="match status" value="1"/>
</dbReference>
<dbReference type="InterPro" id="IPR008331">
    <property type="entry name" value="Ferritin_DPS_dom"/>
</dbReference>